<dbReference type="InterPro" id="IPR058248">
    <property type="entry name" value="Lxx211020-like"/>
</dbReference>
<dbReference type="PANTHER" id="PTHR36302">
    <property type="entry name" value="BLR7088 PROTEIN"/>
    <property type="match status" value="1"/>
</dbReference>
<dbReference type="Proteomes" id="UP000324285">
    <property type="component" value="Chromosome"/>
</dbReference>
<reference evidence="2" key="1">
    <citation type="submission" date="2021-02" db="EMBL/GenBank/DDBJ databases">
        <title>Strain Y2R2, a novel species of the genus Halomonas.</title>
        <authorList>
            <person name="Huang H."/>
        </authorList>
    </citation>
    <scope>NUCLEOTIDE SEQUENCE</scope>
    <source>
        <strain evidence="2">Y2R2</strain>
    </source>
</reference>
<dbReference type="RefSeq" id="WP_149284192.1">
    <property type="nucleotide sequence ID" value="NZ_CP038437.2"/>
</dbReference>
<evidence type="ECO:0000256" key="1">
    <source>
        <dbReference type="SAM" id="SignalP"/>
    </source>
</evidence>
<dbReference type="OrthoDB" id="9796962at2"/>
<dbReference type="InterPro" id="IPR036182">
    <property type="entry name" value="PCuAC_sf"/>
</dbReference>
<evidence type="ECO:0000313" key="3">
    <source>
        <dbReference type="Proteomes" id="UP000324285"/>
    </source>
</evidence>
<dbReference type="InterPro" id="IPR007410">
    <property type="entry name" value="LpqE-like"/>
</dbReference>
<name>A0A5C1NFI8_9GAMM</name>
<dbReference type="AlphaFoldDB" id="A0A5C1NFI8"/>
<sequence>MPSTRNNNMRRISHSWRWAVMATMLLAGVAQAAQLEVTEAKVSLLPGASPSAGYFNLHNAGDEPVTLVGAESPAFDQVHMHLSTDKDGVASMQMVHELELAPGETIKFAPKGYHLMLMNRNQPLAIGDEVEIVLQFAGEEPLPVNFDVVSPVSM</sequence>
<dbReference type="EMBL" id="CP038437">
    <property type="protein sequence ID" value="QEM81178.1"/>
    <property type="molecule type" value="Genomic_DNA"/>
</dbReference>
<feature type="chain" id="PRO_5023069988" evidence="1">
    <location>
        <begin position="33"/>
        <end position="154"/>
    </location>
</feature>
<keyword evidence="1" id="KW-0732">Signal</keyword>
<protein>
    <submittedName>
        <fullName evidence="2">Copper chaperone PCu(A)C</fullName>
    </submittedName>
</protein>
<dbReference type="KEGG" id="hbh:E4T21_06220"/>
<dbReference type="Pfam" id="PF04314">
    <property type="entry name" value="PCuAC"/>
    <property type="match status" value="1"/>
</dbReference>
<dbReference type="PANTHER" id="PTHR36302:SF1">
    <property type="entry name" value="COPPER CHAPERONE PCU(A)C"/>
    <property type="match status" value="1"/>
</dbReference>
<proteinExistence type="predicted"/>
<dbReference type="Gene3D" id="2.60.40.1890">
    <property type="entry name" value="PCu(A)C copper chaperone"/>
    <property type="match status" value="1"/>
</dbReference>
<feature type="signal peptide" evidence="1">
    <location>
        <begin position="1"/>
        <end position="32"/>
    </location>
</feature>
<evidence type="ECO:0000313" key="2">
    <source>
        <dbReference type="EMBL" id="QEM81178.1"/>
    </source>
</evidence>
<keyword evidence="3" id="KW-1185">Reference proteome</keyword>
<organism evidence="2 3">
    <name type="scientific">Halomonas binhaiensis</name>
    <dbReference type="NCBI Taxonomy" id="2562282"/>
    <lineage>
        <taxon>Bacteria</taxon>
        <taxon>Pseudomonadati</taxon>
        <taxon>Pseudomonadota</taxon>
        <taxon>Gammaproteobacteria</taxon>
        <taxon>Oceanospirillales</taxon>
        <taxon>Halomonadaceae</taxon>
        <taxon>Halomonas</taxon>
    </lineage>
</organism>
<dbReference type="SUPFAM" id="SSF110087">
    <property type="entry name" value="DR1885-like metal-binding protein"/>
    <property type="match status" value="1"/>
</dbReference>
<accession>A0A5C1NFI8</accession>
<gene>
    <name evidence="2" type="ORF">E4T21_06220</name>
</gene>